<sequence>MITTSLTVIAIVILVLRSCRGISTARTQGTGRATNQSLELSEATYYADPDQLNTNEAYMRGTAEGEYYEVLRCPPTTSPQPTTAGPM</sequence>
<evidence type="ECO:0000313" key="3">
    <source>
        <dbReference type="Proteomes" id="UP001174909"/>
    </source>
</evidence>
<accession>A0AA35SQF4</accession>
<dbReference type="Proteomes" id="UP001174909">
    <property type="component" value="Unassembled WGS sequence"/>
</dbReference>
<keyword evidence="1" id="KW-0732">Signal</keyword>
<proteinExistence type="predicted"/>
<evidence type="ECO:0000313" key="2">
    <source>
        <dbReference type="EMBL" id="CAI8033779.1"/>
    </source>
</evidence>
<evidence type="ECO:0008006" key="4">
    <source>
        <dbReference type="Google" id="ProtNLM"/>
    </source>
</evidence>
<evidence type="ECO:0000256" key="1">
    <source>
        <dbReference type="SAM" id="SignalP"/>
    </source>
</evidence>
<protein>
    <recommendedName>
        <fullName evidence="4">Secreted protein</fullName>
    </recommendedName>
</protein>
<feature type="chain" id="PRO_5041237681" description="Secreted protein" evidence="1">
    <location>
        <begin position="22"/>
        <end position="87"/>
    </location>
</feature>
<dbReference type="AlphaFoldDB" id="A0AA35SQF4"/>
<gene>
    <name evidence="2" type="ORF">GBAR_LOCUS19055</name>
</gene>
<name>A0AA35SQF4_GEOBA</name>
<dbReference type="EMBL" id="CASHTH010002692">
    <property type="protein sequence ID" value="CAI8033779.1"/>
    <property type="molecule type" value="Genomic_DNA"/>
</dbReference>
<reference evidence="2" key="1">
    <citation type="submission" date="2023-03" db="EMBL/GenBank/DDBJ databases">
        <authorList>
            <person name="Steffen K."/>
            <person name="Cardenas P."/>
        </authorList>
    </citation>
    <scope>NUCLEOTIDE SEQUENCE</scope>
</reference>
<organism evidence="2 3">
    <name type="scientific">Geodia barretti</name>
    <name type="common">Barrett's horny sponge</name>
    <dbReference type="NCBI Taxonomy" id="519541"/>
    <lineage>
        <taxon>Eukaryota</taxon>
        <taxon>Metazoa</taxon>
        <taxon>Porifera</taxon>
        <taxon>Demospongiae</taxon>
        <taxon>Heteroscleromorpha</taxon>
        <taxon>Tetractinellida</taxon>
        <taxon>Astrophorina</taxon>
        <taxon>Geodiidae</taxon>
        <taxon>Geodia</taxon>
    </lineage>
</organism>
<feature type="signal peptide" evidence="1">
    <location>
        <begin position="1"/>
        <end position="21"/>
    </location>
</feature>
<comment type="caution">
    <text evidence="2">The sequence shown here is derived from an EMBL/GenBank/DDBJ whole genome shotgun (WGS) entry which is preliminary data.</text>
</comment>
<keyword evidence="3" id="KW-1185">Reference proteome</keyword>